<evidence type="ECO:0000313" key="3">
    <source>
        <dbReference type="EMBL" id="AFD09299.1"/>
    </source>
</evidence>
<dbReference type="EMBL" id="CP003349">
    <property type="protein sequence ID" value="AFD09299.1"/>
    <property type="molecule type" value="Genomic_DNA"/>
</dbReference>
<organism evidence="3 4">
    <name type="scientific">Solitalea canadensis (strain ATCC 29591 / DSM 3403 / JCM 21819 / LMG 8368 / NBRC 15130 / NCIMB 12057 / USAM 9D)</name>
    <name type="common">Flexibacter canadensis</name>
    <dbReference type="NCBI Taxonomy" id="929556"/>
    <lineage>
        <taxon>Bacteria</taxon>
        <taxon>Pseudomonadati</taxon>
        <taxon>Bacteroidota</taxon>
        <taxon>Sphingobacteriia</taxon>
        <taxon>Sphingobacteriales</taxon>
        <taxon>Sphingobacteriaceae</taxon>
        <taxon>Solitalea</taxon>
    </lineage>
</organism>
<dbReference type="STRING" id="929556.Solca_4309"/>
<sequence>MKDFSLHIIKHTSSAREALRKLDALPSLEDRTLFVVNDSEKLLGTITDGDIRRGLLNDKEISDNCAAFMNSNFKFLEELNISLTKIAEFRQKDIYLIPVIGNEGRMVKILNLKKQQSAIPASALIMAGGKGERLKPLTDTLPKPMLKVGDKPIIEYNIDRLANFGISQQFISVKYMAEKIEEYFGSGKDKDITIEYVHENEPLGTIGALSLIDNLTHDHLLVMNSDILTNIDYEDFFKFYIDSGADLCIASIPYKVKIPYAVLETNNDNILSFQEKPTYTYYSSGGIYFMRSSLKQIIPVNSFYNATDLMEELIKQGRKVSHYPLLSYWLDIGRHEDFAKAQADIKHIKW</sequence>
<dbReference type="PANTHER" id="PTHR22572">
    <property type="entry name" value="SUGAR-1-PHOSPHATE GUANYL TRANSFERASE"/>
    <property type="match status" value="1"/>
</dbReference>
<dbReference type="RefSeq" id="WP_014682521.1">
    <property type="nucleotide sequence ID" value="NC_017770.1"/>
</dbReference>
<gene>
    <name evidence="3" type="ordered locus">Solca_4309</name>
</gene>
<dbReference type="Gene3D" id="3.90.550.10">
    <property type="entry name" value="Spore Coat Polysaccharide Biosynthesis Protein SpsA, Chain A"/>
    <property type="match status" value="1"/>
</dbReference>
<dbReference type="InterPro" id="IPR050486">
    <property type="entry name" value="Mannose-1P_guanyltransferase"/>
</dbReference>
<protein>
    <submittedName>
        <fullName evidence="3">Nucleoside-diphosphate-sugar pyrophosphorylase family protein</fullName>
    </submittedName>
</protein>
<dbReference type="Pfam" id="PF00483">
    <property type="entry name" value="NTP_transferase"/>
    <property type="match status" value="1"/>
</dbReference>
<reference evidence="3" key="1">
    <citation type="submission" date="2012-02" db="EMBL/GenBank/DDBJ databases">
        <title>The complete genome of Solitalea canadensis DSM 3403.</title>
        <authorList>
            <consortium name="US DOE Joint Genome Institute (JGI-PGF)"/>
            <person name="Lucas S."/>
            <person name="Copeland A."/>
            <person name="Lapidus A."/>
            <person name="Glavina del Rio T."/>
            <person name="Dalin E."/>
            <person name="Tice H."/>
            <person name="Bruce D."/>
            <person name="Goodwin L."/>
            <person name="Pitluck S."/>
            <person name="Peters L."/>
            <person name="Ovchinnikova G."/>
            <person name="Lu M."/>
            <person name="Kyrpides N."/>
            <person name="Mavromatis K."/>
            <person name="Ivanova N."/>
            <person name="Brettin T."/>
            <person name="Detter J.C."/>
            <person name="Han C."/>
            <person name="Larimer F."/>
            <person name="Land M."/>
            <person name="Hauser L."/>
            <person name="Markowitz V."/>
            <person name="Cheng J.-F."/>
            <person name="Hugenholtz P."/>
            <person name="Woyke T."/>
            <person name="Wu D."/>
            <person name="Spring S."/>
            <person name="Schroeder M."/>
            <person name="Kopitz M."/>
            <person name="Brambilla E."/>
            <person name="Klenk H.-P."/>
            <person name="Eisen J.A."/>
        </authorList>
    </citation>
    <scope>NUCLEOTIDE SEQUENCE</scope>
    <source>
        <strain evidence="3">DSM 3403</strain>
    </source>
</reference>
<dbReference type="AlphaFoldDB" id="H8KMB7"/>
<dbReference type="CDD" id="cd06426">
    <property type="entry name" value="NTP_transferase_like_2"/>
    <property type="match status" value="1"/>
</dbReference>
<proteinExistence type="predicted"/>
<dbReference type="Proteomes" id="UP000007590">
    <property type="component" value="Chromosome"/>
</dbReference>
<dbReference type="OrthoDB" id="9813880at2"/>
<evidence type="ECO:0000256" key="1">
    <source>
        <dbReference type="PROSITE-ProRule" id="PRU00703"/>
    </source>
</evidence>
<accession>H8KMB7</accession>
<dbReference type="eggNOG" id="COG0517">
    <property type="taxonomic scope" value="Bacteria"/>
</dbReference>
<dbReference type="InterPro" id="IPR046342">
    <property type="entry name" value="CBS_dom_sf"/>
</dbReference>
<dbReference type="InterPro" id="IPR029044">
    <property type="entry name" value="Nucleotide-diphossugar_trans"/>
</dbReference>
<dbReference type="SUPFAM" id="SSF54631">
    <property type="entry name" value="CBS-domain pair"/>
    <property type="match status" value="1"/>
</dbReference>
<dbReference type="Pfam" id="PF00571">
    <property type="entry name" value="CBS"/>
    <property type="match status" value="1"/>
</dbReference>
<keyword evidence="4" id="KW-1185">Reference proteome</keyword>
<dbReference type="Gene3D" id="3.10.580.10">
    <property type="entry name" value="CBS-domain"/>
    <property type="match status" value="1"/>
</dbReference>
<evidence type="ECO:0000259" key="2">
    <source>
        <dbReference type="PROSITE" id="PS51371"/>
    </source>
</evidence>
<dbReference type="PROSITE" id="PS51371">
    <property type="entry name" value="CBS"/>
    <property type="match status" value="1"/>
</dbReference>
<name>H8KMB7_SOLCM</name>
<dbReference type="SUPFAM" id="SSF53448">
    <property type="entry name" value="Nucleotide-diphospho-sugar transferases"/>
    <property type="match status" value="1"/>
</dbReference>
<feature type="domain" description="CBS" evidence="2">
    <location>
        <begin position="1"/>
        <end position="61"/>
    </location>
</feature>
<dbReference type="HOGENOM" id="CLU_045375_0_0_10"/>
<keyword evidence="1" id="KW-0129">CBS domain</keyword>
<dbReference type="InterPro" id="IPR005835">
    <property type="entry name" value="NTP_transferase_dom"/>
</dbReference>
<evidence type="ECO:0000313" key="4">
    <source>
        <dbReference type="Proteomes" id="UP000007590"/>
    </source>
</evidence>
<dbReference type="InterPro" id="IPR000644">
    <property type="entry name" value="CBS_dom"/>
</dbReference>
<dbReference type="KEGG" id="scn:Solca_4309"/>
<dbReference type="eggNOG" id="COG1208">
    <property type="taxonomic scope" value="Bacteria"/>
</dbReference>